<dbReference type="InterPro" id="IPR021005">
    <property type="entry name" value="Znf_CGNR"/>
</dbReference>
<dbReference type="RefSeq" id="WP_095265025.1">
    <property type="nucleotide sequence ID" value="NZ_NPBY01000030.1"/>
</dbReference>
<dbReference type="SUPFAM" id="SSF160904">
    <property type="entry name" value="Jann2411-like"/>
    <property type="match status" value="1"/>
</dbReference>
<feature type="domain" description="Zinc finger CGNR" evidence="1">
    <location>
        <begin position="139"/>
        <end position="181"/>
    </location>
</feature>
<dbReference type="AlphaFoldDB" id="A0A268EW19"/>
<dbReference type="Gene3D" id="1.10.3300.10">
    <property type="entry name" value="Jann2411-like domain"/>
    <property type="match status" value="1"/>
</dbReference>
<sequence>MEQDYQGLEIIADFINTYDRRMRYEGDPGTECWVVPEDLKHWLQNIHYIAGEEPVSESDLALARKLRAALRSAIELNPHDPGPDVDVEPLEKVAREFKYAIRLEDNGDKLEPLHQGGKQGLGHVLALVYEMRRKGLWRRIRVCSAPDCQWVFIDRSRPGTGKWCLMSACGNRAKNRAYRERSRVSRS</sequence>
<proteinExistence type="predicted"/>
<dbReference type="OrthoDB" id="123307at2"/>
<dbReference type="PANTHER" id="PTHR35525">
    <property type="entry name" value="BLL6575 PROTEIN"/>
    <property type="match status" value="1"/>
</dbReference>
<dbReference type="InterPro" id="IPR023286">
    <property type="entry name" value="ABATE_dom_sf"/>
</dbReference>
<reference evidence="2 3" key="1">
    <citation type="submission" date="2017-07" db="EMBL/GenBank/DDBJ databases">
        <title>Isolation and whole genome analysis of endospore-forming bacteria from heroin.</title>
        <authorList>
            <person name="Kalinowski J."/>
            <person name="Ahrens B."/>
            <person name="Al-Dilaimi A."/>
            <person name="Winkler A."/>
            <person name="Wibberg D."/>
            <person name="Schleenbecker U."/>
            <person name="Ruckert C."/>
            <person name="Wolfel R."/>
            <person name="Grass G."/>
        </authorList>
    </citation>
    <scope>NUCLEOTIDE SEQUENCE [LARGE SCALE GENOMIC DNA]</scope>
    <source>
        <strain evidence="2 3">7537-G1</strain>
    </source>
</reference>
<dbReference type="Proteomes" id="UP000215596">
    <property type="component" value="Unassembled WGS sequence"/>
</dbReference>
<gene>
    <name evidence="2" type="ORF">CHH67_09985</name>
</gene>
<accession>A0A268EW19</accession>
<comment type="caution">
    <text evidence="2">The sequence shown here is derived from an EMBL/GenBank/DDBJ whole genome shotgun (WGS) entry which is preliminary data.</text>
</comment>
<protein>
    <recommendedName>
        <fullName evidence="1">Zinc finger CGNR domain-containing protein</fullName>
    </recommendedName>
</protein>
<dbReference type="PANTHER" id="PTHR35525:SF3">
    <property type="entry name" value="BLL6575 PROTEIN"/>
    <property type="match status" value="1"/>
</dbReference>
<dbReference type="Pfam" id="PF11706">
    <property type="entry name" value="zf-CGNR"/>
    <property type="match status" value="1"/>
</dbReference>
<evidence type="ECO:0000259" key="1">
    <source>
        <dbReference type="Pfam" id="PF11706"/>
    </source>
</evidence>
<evidence type="ECO:0000313" key="3">
    <source>
        <dbReference type="Proteomes" id="UP000215596"/>
    </source>
</evidence>
<name>A0A268EW19_9BACL</name>
<organism evidence="2 3">
    <name type="scientific">Paenibacillus campinasensis</name>
    <dbReference type="NCBI Taxonomy" id="66347"/>
    <lineage>
        <taxon>Bacteria</taxon>
        <taxon>Bacillati</taxon>
        <taxon>Bacillota</taxon>
        <taxon>Bacilli</taxon>
        <taxon>Bacillales</taxon>
        <taxon>Paenibacillaceae</taxon>
        <taxon>Paenibacillus</taxon>
    </lineage>
</organism>
<evidence type="ECO:0000313" key="2">
    <source>
        <dbReference type="EMBL" id="PAD77326.1"/>
    </source>
</evidence>
<dbReference type="InterPro" id="IPR010852">
    <property type="entry name" value="ABATE"/>
</dbReference>
<dbReference type="Pfam" id="PF07336">
    <property type="entry name" value="ABATE"/>
    <property type="match status" value="1"/>
</dbReference>
<dbReference type="EMBL" id="NPBY01000030">
    <property type="protein sequence ID" value="PAD77326.1"/>
    <property type="molecule type" value="Genomic_DNA"/>
</dbReference>